<gene>
    <name evidence="2" type="ORF">FOZ62_020906</name>
</gene>
<organism evidence="2 3">
    <name type="scientific">Perkinsus olseni</name>
    <name type="common">Perkinsus atlanticus</name>
    <dbReference type="NCBI Taxonomy" id="32597"/>
    <lineage>
        <taxon>Eukaryota</taxon>
        <taxon>Sar</taxon>
        <taxon>Alveolata</taxon>
        <taxon>Perkinsozoa</taxon>
        <taxon>Perkinsea</taxon>
        <taxon>Perkinsida</taxon>
        <taxon>Perkinsidae</taxon>
        <taxon>Perkinsus</taxon>
    </lineage>
</organism>
<accession>A0A7J6RTU8</accession>
<feature type="compositionally biased region" description="Polar residues" evidence="1">
    <location>
        <begin position="508"/>
        <end position="519"/>
    </location>
</feature>
<feature type="region of interest" description="Disordered" evidence="1">
    <location>
        <begin position="370"/>
        <end position="412"/>
    </location>
</feature>
<feature type="compositionally biased region" description="Low complexity" evidence="1">
    <location>
        <begin position="525"/>
        <end position="534"/>
    </location>
</feature>
<dbReference type="Proteomes" id="UP000574390">
    <property type="component" value="Unassembled WGS sequence"/>
</dbReference>
<evidence type="ECO:0000256" key="1">
    <source>
        <dbReference type="SAM" id="MobiDB-lite"/>
    </source>
</evidence>
<dbReference type="AlphaFoldDB" id="A0A7J6RTU8"/>
<proteinExistence type="predicted"/>
<evidence type="ECO:0000313" key="3">
    <source>
        <dbReference type="Proteomes" id="UP000574390"/>
    </source>
</evidence>
<name>A0A7J6RTU8_PEROL</name>
<sequence>YIHLEGEDRSEISEVHWCPLSSSEKVTADTDAHDDEDNLDHVFFTVHADGSLCFWSLRHVRAVVAAGSHPPAANCPQGFSRVSIEVAKCEDVCLRVYKQAAQHYEDAASTGGDTPRETSPPARVRRLGNCYCVPDTTHSAAEGRVTASLSSDGTRLATACGSHVRYFTVNPTAWEVHFLAEHDISSGEEVRGLRSAIIGCTETILITLEKALIIALQFKGEIQVGQIVRFTGSSPVAFVGSVDAVTIEAPADTSSVDTEELTVEAPSETLTIALLTQPSTFKSYWMLLSAGCVTFHEVQGIGLASGFVAHSNPDPSVYTVVTWSVEDPGQPKYQYLYSNGAVLELDRVAAMLEAAKGAEKEDEHKAVVEATPAKDRLQANGQTNAGQSTPLEPSSDAIVENSKSPPTSGMKASDLLKRMLKLRSDTPAAPPPPPPTDTTTAAALEVSGAPLPGEISSGEETQGGEAASSPSSHSSSAQPPAGDDKTSSDEQSESGQRSPSAARKANPKSPTRRGSSETKPTGAVSESAGSSSLSPRKIPSQVAAPAEGDEEEHSGMLPAKEFVSTSEPLNARQVRKFIRFLADTVQAACQKTIDAASTAEGKRESAEAVEQSLSAEVEKLSKCLAEDMTPEALTHHMMHSDKVWRGVRRLSNSINRASDEVSAEMAKSLPGIVKELFTEKAVPAVVKAMQQKITEINTFEQPDSTVARGALDGLSDGIVRVDQEVRGLGTRLAEIEAILQRTEQQAGETITNQQESVLGITEMIERMKSSGGSGGRGSAASVDASQVSAAVAIGLQDDIADLNNLASHLRADMDSLKSGNGEGVAWRVVLSGGQV</sequence>
<protein>
    <submittedName>
        <fullName evidence="2">Uncharacterized protein</fullName>
    </submittedName>
</protein>
<feature type="compositionally biased region" description="Low complexity" evidence="1">
    <location>
        <begin position="466"/>
        <end position="481"/>
    </location>
</feature>
<feature type="non-terminal residue" evidence="2">
    <location>
        <position position="835"/>
    </location>
</feature>
<comment type="caution">
    <text evidence="2">The sequence shown here is derived from an EMBL/GenBank/DDBJ whole genome shotgun (WGS) entry which is preliminary data.</text>
</comment>
<feature type="compositionally biased region" description="Polar residues" evidence="1">
    <location>
        <begin position="379"/>
        <end position="392"/>
    </location>
</feature>
<feature type="non-terminal residue" evidence="2">
    <location>
        <position position="1"/>
    </location>
</feature>
<dbReference type="EMBL" id="JABANM010019841">
    <property type="protein sequence ID" value="KAF4723831.1"/>
    <property type="molecule type" value="Genomic_DNA"/>
</dbReference>
<evidence type="ECO:0000313" key="2">
    <source>
        <dbReference type="EMBL" id="KAF4723831.1"/>
    </source>
</evidence>
<reference evidence="2 3" key="1">
    <citation type="submission" date="2020-04" db="EMBL/GenBank/DDBJ databases">
        <title>Perkinsus olseni comparative genomics.</title>
        <authorList>
            <person name="Bogema D.R."/>
        </authorList>
    </citation>
    <scope>NUCLEOTIDE SEQUENCE [LARGE SCALE GENOMIC DNA]</scope>
    <source>
        <strain evidence="2">ATCC PRA-205</strain>
    </source>
</reference>
<feature type="region of interest" description="Disordered" evidence="1">
    <location>
        <begin position="449"/>
        <end position="561"/>
    </location>
</feature>